<proteinExistence type="predicted"/>
<protein>
    <recommendedName>
        <fullName evidence="4">Vomeronasal type-1 receptor</fullName>
    </recommendedName>
</protein>
<feature type="transmembrane region" description="Helical" evidence="1">
    <location>
        <begin position="139"/>
        <end position="161"/>
    </location>
</feature>
<evidence type="ECO:0000256" key="1">
    <source>
        <dbReference type="SAM" id="Phobius"/>
    </source>
</evidence>
<sequence length="304" mass="34408">MDSERRFDYYIISVIVSLISLILEVIFFIFAIRSWKTSLGRKSPRRGVKFGRHMILFYMSLFGSAVTSTIIRWCEAISAKKFSSESESSFTYSAIYTSFMIVSRVCDCFVFLFLFTLSVFSFSNFLSDKRSKKRSAQKLISVVFFVIIGICLSSVVIYIIYDIVQSHKYKIDPSSISFSSMEDSPGFHLICRIIIGIGIQSLLAIATCIYLLYVDISTCAQKARAQDSGLKHSTKQQRCVSYKLFLMAFLNSLISIPYSILILRSSDDAQVTLGCDIALDILFVLNSTVFISKYDENEALLSLV</sequence>
<evidence type="ECO:0008006" key="4">
    <source>
        <dbReference type="Google" id="ProtNLM"/>
    </source>
</evidence>
<feature type="transmembrane region" description="Helical" evidence="1">
    <location>
        <begin position="12"/>
        <end position="32"/>
    </location>
</feature>
<comment type="caution">
    <text evidence="2">The sequence shown here is derived from an EMBL/GenBank/DDBJ whole genome shotgun (WGS) entry which is preliminary data.</text>
</comment>
<reference evidence="2" key="1">
    <citation type="submission" date="2022-03" db="EMBL/GenBank/DDBJ databases">
        <title>Draft genome sequence of Aduncisulcus paluster, a free-living microaerophilic Fornicata.</title>
        <authorList>
            <person name="Yuyama I."/>
            <person name="Kume K."/>
            <person name="Tamura T."/>
            <person name="Inagaki Y."/>
            <person name="Hashimoto T."/>
        </authorList>
    </citation>
    <scope>NUCLEOTIDE SEQUENCE</scope>
    <source>
        <strain evidence="2">NY0171</strain>
    </source>
</reference>
<feature type="transmembrane region" description="Helical" evidence="1">
    <location>
        <begin position="244"/>
        <end position="263"/>
    </location>
</feature>
<feature type="transmembrane region" description="Helical" evidence="1">
    <location>
        <begin position="53"/>
        <end position="73"/>
    </location>
</feature>
<dbReference type="Proteomes" id="UP001057375">
    <property type="component" value="Unassembled WGS sequence"/>
</dbReference>
<dbReference type="EMBL" id="BQXS01012745">
    <property type="protein sequence ID" value="GKT27464.1"/>
    <property type="molecule type" value="Genomic_DNA"/>
</dbReference>
<evidence type="ECO:0000313" key="3">
    <source>
        <dbReference type="Proteomes" id="UP001057375"/>
    </source>
</evidence>
<gene>
    <name evidence="2" type="ORF">ADUPG1_013850</name>
</gene>
<keyword evidence="3" id="KW-1185">Reference proteome</keyword>
<organism evidence="2 3">
    <name type="scientific">Aduncisulcus paluster</name>
    <dbReference type="NCBI Taxonomy" id="2918883"/>
    <lineage>
        <taxon>Eukaryota</taxon>
        <taxon>Metamonada</taxon>
        <taxon>Carpediemonas-like organisms</taxon>
        <taxon>Aduncisulcus</taxon>
    </lineage>
</organism>
<keyword evidence="1" id="KW-1133">Transmembrane helix</keyword>
<accession>A0ABQ5K4F8</accession>
<name>A0ABQ5K4F8_9EUKA</name>
<keyword evidence="1" id="KW-0472">Membrane</keyword>
<feature type="transmembrane region" description="Helical" evidence="1">
    <location>
        <begin position="187"/>
        <end position="214"/>
    </location>
</feature>
<evidence type="ECO:0000313" key="2">
    <source>
        <dbReference type="EMBL" id="GKT27464.1"/>
    </source>
</evidence>
<keyword evidence="1" id="KW-0812">Transmembrane</keyword>